<comment type="caution">
    <text evidence="2">The sequence shown here is derived from an EMBL/GenBank/DDBJ whole genome shotgun (WGS) entry which is preliminary data.</text>
</comment>
<keyword evidence="1" id="KW-0472">Membrane</keyword>
<gene>
    <name evidence="2" type="ORF">ACFFGH_32285</name>
</gene>
<organism evidence="2 3">
    <name type="scientific">Lysobacter korlensis</name>
    <dbReference type="NCBI Taxonomy" id="553636"/>
    <lineage>
        <taxon>Bacteria</taxon>
        <taxon>Pseudomonadati</taxon>
        <taxon>Pseudomonadota</taxon>
        <taxon>Gammaproteobacteria</taxon>
        <taxon>Lysobacterales</taxon>
        <taxon>Lysobacteraceae</taxon>
        <taxon>Lysobacter</taxon>
    </lineage>
</organism>
<keyword evidence="3" id="KW-1185">Reference proteome</keyword>
<dbReference type="EMBL" id="JBHLTG010000015">
    <property type="protein sequence ID" value="MFC0682534.1"/>
    <property type="molecule type" value="Genomic_DNA"/>
</dbReference>
<feature type="transmembrane region" description="Helical" evidence="1">
    <location>
        <begin position="105"/>
        <end position="128"/>
    </location>
</feature>
<feature type="transmembrane region" description="Helical" evidence="1">
    <location>
        <begin position="6"/>
        <end position="28"/>
    </location>
</feature>
<proteinExistence type="predicted"/>
<evidence type="ECO:0000313" key="3">
    <source>
        <dbReference type="Proteomes" id="UP001589896"/>
    </source>
</evidence>
<evidence type="ECO:0000256" key="1">
    <source>
        <dbReference type="SAM" id="Phobius"/>
    </source>
</evidence>
<dbReference type="RefSeq" id="WP_386676639.1">
    <property type="nucleotide sequence ID" value="NZ_JBHLTG010000015.1"/>
</dbReference>
<reference evidence="2 3" key="1">
    <citation type="submission" date="2024-09" db="EMBL/GenBank/DDBJ databases">
        <authorList>
            <person name="Sun Q."/>
            <person name="Mori K."/>
        </authorList>
    </citation>
    <scope>NUCLEOTIDE SEQUENCE [LARGE SCALE GENOMIC DNA]</scope>
    <source>
        <strain evidence="2 3">KCTC 23076</strain>
    </source>
</reference>
<dbReference type="Proteomes" id="UP001589896">
    <property type="component" value="Unassembled WGS sequence"/>
</dbReference>
<evidence type="ECO:0000313" key="2">
    <source>
        <dbReference type="EMBL" id="MFC0682534.1"/>
    </source>
</evidence>
<name>A0ABV6RZX1_9GAMM</name>
<protein>
    <submittedName>
        <fullName evidence="2">Uncharacterized protein</fullName>
    </submittedName>
</protein>
<accession>A0ABV6RZX1</accession>
<sequence>MIEVLALAIVVAAGLFFVTLGGVSLVRPQHASRFLLGFAGSPAKHYAELAVRFLVGAAFVLTAPRALAPSAFNLFGWALLATTTALLLVPWHWHHRFAQRAVPEALRLLPVVGLSSVVLGGLVLWAVFSGNAA</sequence>
<keyword evidence="1" id="KW-0812">Transmembrane</keyword>
<feature type="transmembrane region" description="Helical" evidence="1">
    <location>
        <begin position="74"/>
        <end position="93"/>
    </location>
</feature>
<keyword evidence="1" id="KW-1133">Transmembrane helix</keyword>